<feature type="transmembrane region" description="Helical" evidence="1">
    <location>
        <begin position="12"/>
        <end position="35"/>
    </location>
</feature>
<dbReference type="Pfam" id="PF00990">
    <property type="entry name" value="GGDEF"/>
    <property type="match status" value="1"/>
</dbReference>
<name>A0A2N8SLT9_STUST</name>
<dbReference type="SUPFAM" id="SSF141868">
    <property type="entry name" value="EAL domain-like"/>
    <property type="match status" value="1"/>
</dbReference>
<keyword evidence="1" id="KW-1133">Transmembrane helix</keyword>
<dbReference type="PROSITE" id="PS50885">
    <property type="entry name" value="HAMP"/>
    <property type="match status" value="1"/>
</dbReference>
<evidence type="ECO:0000313" key="6">
    <source>
        <dbReference type="Proteomes" id="UP000235897"/>
    </source>
</evidence>
<dbReference type="EMBL" id="POUW01000009">
    <property type="protein sequence ID" value="PNG03409.1"/>
    <property type="molecule type" value="Genomic_DNA"/>
</dbReference>
<evidence type="ECO:0000313" key="5">
    <source>
        <dbReference type="EMBL" id="PNG03409.1"/>
    </source>
</evidence>
<keyword evidence="1" id="KW-0812">Transmembrane</keyword>
<dbReference type="InterPro" id="IPR001633">
    <property type="entry name" value="EAL_dom"/>
</dbReference>
<accession>A0A2N8SLT9</accession>
<dbReference type="NCBIfam" id="TIGR00254">
    <property type="entry name" value="GGDEF"/>
    <property type="match status" value="1"/>
</dbReference>
<dbReference type="Gene3D" id="6.10.340.10">
    <property type="match status" value="1"/>
</dbReference>
<dbReference type="SUPFAM" id="SSF158472">
    <property type="entry name" value="HAMP domain-like"/>
    <property type="match status" value="1"/>
</dbReference>
<comment type="caution">
    <text evidence="5">The sequence shown here is derived from an EMBL/GenBank/DDBJ whole genome shotgun (WGS) entry which is preliminary data.</text>
</comment>
<keyword evidence="1" id="KW-0472">Membrane</keyword>
<evidence type="ECO:0000259" key="2">
    <source>
        <dbReference type="PROSITE" id="PS50883"/>
    </source>
</evidence>
<reference evidence="5 6" key="1">
    <citation type="submission" date="2018-01" db="EMBL/GenBank/DDBJ databases">
        <title>Denitrification phenotypes of diverse strains of Pseudomonas stutzeri.</title>
        <authorList>
            <person name="Milligan D.A."/>
            <person name="Bergaust L."/>
            <person name="Bakken L.R."/>
            <person name="Frostegard A."/>
        </authorList>
    </citation>
    <scope>NUCLEOTIDE SEQUENCE [LARGE SCALE GENOMIC DNA]</scope>
    <source>
        <strain evidence="5 6">28a3</strain>
    </source>
</reference>
<dbReference type="SMART" id="SM00052">
    <property type="entry name" value="EAL"/>
    <property type="match status" value="1"/>
</dbReference>
<feature type="domain" description="GGDEF" evidence="4">
    <location>
        <begin position="388"/>
        <end position="522"/>
    </location>
</feature>
<dbReference type="CDD" id="cd01948">
    <property type="entry name" value="EAL"/>
    <property type="match status" value="1"/>
</dbReference>
<dbReference type="InterPro" id="IPR003660">
    <property type="entry name" value="HAMP_dom"/>
</dbReference>
<organism evidence="5 6">
    <name type="scientific">Stutzerimonas stutzeri</name>
    <name type="common">Pseudomonas stutzeri</name>
    <dbReference type="NCBI Taxonomy" id="316"/>
    <lineage>
        <taxon>Bacteria</taxon>
        <taxon>Pseudomonadati</taxon>
        <taxon>Pseudomonadota</taxon>
        <taxon>Gammaproteobacteria</taxon>
        <taxon>Pseudomonadales</taxon>
        <taxon>Pseudomonadaceae</taxon>
        <taxon>Stutzerimonas</taxon>
    </lineage>
</organism>
<dbReference type="CDD" id="cd01949">
    <property type="entry name" value="GGDEF"/>
    <property type="match status" value="1"/>
</dbReference>
<dbReference type="AlphaFoldDB" id="A0A2N8SLT9"/>
<evidence type="ECO:0000259" key="3">
    <source>
        <dbReference type="PROSITE" id="PS50885"/>
    </source>
</evidence>
<dbReference type="PANTHER" id="PTHR33121">
    <property type="entry name" value="CYCLIC DI-GMP PHOSPHODIESTERASE PDEF"/>
    <property type="match status" value="1"/>
</dbReference>
<dbReference type="PANTHER" id="PTHR33121:SF71">
    <property type="entry name" value="OXYGEN SENSOR PROTEIN DOSP"/>
    <property type="match status" value="1"/>
</dbReference>
<evidence type="ECO:0000256" key="1">
    <source>
        <dbReference type="SAM" id="Phobius"/>
    </source>
</evidence>
<dbReference type="InterPro" id="IPR029787">
    <property type="entry name" value="Nucleotide_cyclase"/>
</dbReference>
<dbReference type="SMART" id="SM00304">
    <property type="entry name" value="HAMP"/>
    <property type="match status" value="1"/>
</dbReference>
<dbReference type="InterPro" id="IPR050706">
    <property type="entry name" value="Cyclic-di-GMP_PDE-like"/>
</dbReference>
<feature type="transmembrane region" description="Helical" evidence="1">
    <location>
        <begin position="284"/>
        <end position="303"/>
    </location>
</feature>
<dbReference type="Pfam" id="PF00672">
    <property type="entry name" value="HAMP"/>
    <property type="match status" value="1"/>
</dbReference>
<gene>
    <name evidence="5" type="ORF">CXL00_19730</name>
</gene>
<dbReference type="Proteomes" id="UP000235897">
    <property type="component" value="Unassembled WGS sequence"/>
</dbReference>
<dbReference type="InterPro" id="IPR029150">
    <property type="entry name" value="dCache_3"/>
</dbReference>
<dbReference type="PROSITE" id="PS50887">
    <property type="entry name" value="GGDEF"/>
    <property type="match status" value="1"/>
</dbReference>
<dbReference type="InterPro" id="IPR043128">
    <property type="entry name" value="Rev_trsase/Diguanyl_cyclase"/>
</dbReference>
<dbReference type="PROSITE" id="PS50883">
    <property type="entry name" value="EAL"/>
    <property type="match status" value="1"/>
</dbReference>
<proteinExistence type="predicted"/>
<protein>
    <submittedName>
        <fullName evidence="5">GGDEF domain-containing protein</fullName>
    </submittedName>
</protein>
<dbReference type="OrthoDB" id="9804951at2"/>
<dbReference type="SUPFAM" id="SSF55073">
    <property type="entry name" value="Nucleotide cyclase"/>
    <property type="match status" value="1"/>
</dbReference>
<dbReference type="Pfam" id="PF14827">
    <property type="entry name" value="dCache_3"/>
    <property type="match status" value="1"/>
</dbReference>
<dbReference type="GO" id="GO:0071111">
    <property type="term" value="F:cyclic-guanylate-specific phosphodiesterase activity"/>
    <property type="evidence" value="ECO:0007669"/>
    <property type="project" value="InterPro"/>
</dbReference>
<dbReference type="GO" id="GO:0016020">
    <property type="term" value="C:membrane"/>
    <property type="evidence" value="ECO:0007669"/>
    <property type="project" value="InterPro"/>
</dbReference>
<dbReference type="InterPro" id="IPR000160">
    <property type="entry name" value="GGDEF_dom"/>
</dbReference>
<dbReference type="Pfam" id="PF00563">
    <property type="entry name" value="EAL"/>
    <property type="match status" value="1"/>
</dbReference>
<dbReference type="InterPro" id="IPR035919">
    <property type="entry name" value="EAL_sf"/>
</dbReference>
<dbReference type="Gene3D" id="3.30.70.270">
    <property type="match status" value="1"/>
</dbReference>
<sequence length="792" mass="86630">MLSGKPPVTRSLSFHARLSCILAAFLLVVIATLYFSVRLVTESAVSNQAAERLESGLRVFERLLDMRGRQLRDGVQVLAADFGFKDAVSSGDTLTLQSAMANQAARINASEAMLLDLNGKVLASSLSSARPGDTFRYADELREARQQGQAMLVVSLDQQAHLMVEAEVRAPLPIARVVMGFAMDEALAGELKQLTGLDVSFLAREADRRGRLATTLASAGHEELIDGWRRHDHAKGIQELMLGGERYLNEDIVLSQGADYSVVALLHSSLDDALAGFHQLDSRILLIAFVGLIASLIGALLLARSLSGPVNTLAEAAERVGRGDYQTPIELDRGDELGALASALNQMQRGIAEREQLIAHNMLHDDVTGLPNRSLVAELLSNAIGAGRTTAVLHIGIGNLAGVQDSGGAEGVDQALRELTQRLQAGLQPGDHLARMLSDEFLLIVSDTSADNAFSAAVAVQQALALPVRVAELEMRIEAHIGVAGYPDDAGSVDELLRRARIAMQDAAQMPDGLQLYQHGRDDAHQRQITLIRDLRRAAQVGGLHLHFQPKVDLEHGRVYQAEALLRWHHPVYGMVSPGEFIPLAERTGSIQLLTAWVIEAVLRQLHVWNGRGLYVEVSLNISAEDLTSLTLEQRVGELLQRYLIPGDQLVFEITESAMMRDPERALAMLHRLRSLGIRLSVDDFGTGYSSLAQLRRMPVQELKIDQSFIRELDDTCGDAVIVRSTIDMSHALGLKVVAEGVEHGETRDLLRTWGCDTLQGYFFSRPLPADAFEAWLRQQPHLAARPLKERS</sequence>
<dbReference type="CDD" id="cd06225">
    <property type="entry name" value="HAMP"/>
    <property type="match status" value="1"/>
</dbReference>
<feature type="domain" description="EAL" evidence="2">
    <location>
        <begin position="528"/>
        <end position="781"/>
    </location>
</feature>
<dbReference type="SMART" id="SM00267">
    <property type="entry name" value="GGDEF"/>
    <property type="match status" value="1"/>
</dbReference>
<feature type="domain" description="HAMP" evidence="3">
    <location>
        <begin position="304"/>
        <end position="356"/>
    </location>
</feature>
<dbReference type="Gene3D" id="3.20.20.450">
    <property type="entry name" value="EAL domain"/>
    <property type="match status" value="1"/>
</dbReference>
<evidence type="ECO:0000259" key="4">
    <source>
        <dbReference type="PROSITE" id="PS50887"/>
    </source>
</evidence>
<dbReference type="GO" id="GO:0007165">
    <property type="term" value="P:signal transduction"/>
    <property type="evidence" value="ECO:0007669"/>
    <property type="project" value="InterPro"/>
</dbReference>